<keyword evidence="3" id="KW-1185">Reference proteome</keyword>
<keyword evidence="1" id="KW-0732">Signal</keyword>
<organism evidence="2 3">
    <name type="scientific">Salinomyces thailandicus</name>
    <dbReference type="NCBI Taxonomy" id="706561"/>
    <lineage>
        <taxon>Eukaryota</taxon>
        <taxon>Fungi</taxon>
        <taxon>Dikarya</taxon>
        <taxon>Ascomycota</taxon>
        <taxon>Pezizomycotina</taxon>
        <taxon>Dothideomycetes</taxon>
        <taxon>Dothideomycetidae</taxon>
        <taxon>Mycosphaerellales</taxon>
        <taxon>Teratosphaeriaceae</taxon>
        <taxon>Salinomyces</taxon>
    </lineage>
</organism>
<feature type="chain" id="PRO_5020555144" evidence="1">
    <location>
        <begin position="19"/>
        <end position="172"/>
    </location>
</feature>
<dbReference type="OrthoDB" id="3812830at2759"/>
<name>A0A4U0TYG8_9PEZI</name>
<comment type="caution">
    <text evidence="2">The sequence shown here is derived from an EMBL/GenBank/DDBJ whole genome shotgun (WGS) entry which is preliminary data.</text>
</comment>
<evidence type="ECO:0000313" key="2">
    <source>
        <dbReference type="EMBL" id="TKA26825.1"/>
    </source>
</evidence>
<dbReference type="Proteomes" id="UP000308549">
    <property type="component" value="Unassembled WGS sequence"/>
</dbReference>
<feature type="signal peptide" evidence="1">
    <location>
        <begin position="1"/>
        <end position="18"/>
    </location>
</feature>
<sequence>MIAFTSFLAASLLGIAFANPVALPNDDSVGHHLRHPGSGDEHGEDILDHARMKQLHVRVWRYESSDCSGPFQGTKLPESLERTCKTYDETPLFYSYKYEYVPADHNNAPIDLKKRCWVQPFKKEKCPGSDEFPVDHGKHQFFGDYGMSECFSEPEGVRSIEVQCFGLTNHGA</sequence>
<dbReference type="EMBL" id="NAJL01000026">
    <property type="protein sequence ID" value="TKA26825.1"/>
    <property type="molecule type" value="Genomic_DNA"/>
</dbReference>
<reference evidence="2 3" key="1">
    <citation type="submission" date="2017-03" db="EMBL/GenBank/DDBJ databases">
        <title>Genomes of endolithic fungi from Antarctica.</title>
        <authorList>
            <person name="Coleine C."/>
            <person name="Masonjones S."/>
            <person name="Stajich J.E."/>
        </authorList>
    </citation>
    <scope>NUCLEOTIDE SEQUENCE [LARGE SCALE GENOMIC DNA]</scope>
    <source>
        <strain evidence="2 3">CCFEE 6315</strain>
    </source>
</reference>
<dbReference type="AlphaFoldDB" id="A0A4U0TYG8"/>
<evidence type="ECO:0000313" key="3">
    <source>
        <dbReference type="Proteomes" id="UP000308549"/>
    </source>
</evidence>
<protein>
    <submittedName>
        <fullName evidence="2">Uncharacterized protein</fullName>
    </submittedName>
</protein>
<proteinExistence type="predicted"/>
<gene>
    <name evidence="2" type="ORF">B0A50_04271</name>
</gene>
<accession>A0A4U0TYG8</accession>
<evidence type="ECO:0000256" key="1">
    <source>
        <dbReference type="SAM" id="SignalP"/>
    </source>
</evidence>